<dbReference type="AlphaFoldDB" id="A0A5B8V080"/>
<dbReference type="Pfam" id="PF10502">
    <property type="entry name" value="Peptidase_S26"/>
    <property type="match status" value="1"/>
</dbReference>
<dbReference type="CDD" id="cd06530">
    <property type="entry name" value="S26_SPase_I"/>
    <property type="match status" value="1"/>
</dbReference>
<organism evidence="5 6">
    <name type="scientific">Mucilaginibacter ginsenosidivorans</name>
    <dbReference type="NCBI Taxonomy" id="398053"/>
    <lineage>
        <taxon>Bacteria</taxon>
        <taxon>Pseudomonadati</taxon>
        <taxon>Bacteroidota</taxon>
        <taxon>Sphingobacteriia</taxon>
        <taxon>Sphingobacteriales</taxon>
        <taxon>Sphingobacteriaceae</taxon>
        <taxon>Mucilaginibacter</taxon>
    </lineage>
</organism>
<evidence type="ECO:0000313" key="6">
    <source>
        <dbReference type="Proteomes" id="UP000321479"/>
    </source>
</evidence>
<keyword evidence="3 5" id="KW-0378">Hydrolase</keyword>
<gene>
    <name evidence="5" type="primary">lepB</name>
    <name evidence="5" type="ORF">FRZ54_19375</name>
</gene>
<evidence type="ECO:0000256" key="2">
    <source>
        <dbReference type="ARBA" id="ARBA00019232"/>
    </source>
</evidence>
<dbReference type="PANTHER" id="PTHR43390">
    <property type="entry name" value="SIGNAL PEPTIDASE I"/>
    <property type="match status" value="1"/>
</dbReference>
<protein>
    <recommendedName>
        <fullName evidence="2 3">Signal peptidase I</fullName>
        <ecNumber evidence="3">3.4.21.89</ecNumber>
    </recommendedName>
</protein>
<reference evidence="5 6" key="1">
    <citation type="journal article" date="2017" name="Curr. Microbiol.">
        <title>Mucilaginibacter ginsenosidivorans sp. nov., Isolated from Soil of Ginseng Field.</title>
        <authorList>
            <person name="Kim M.M."/>
            <person name="Siddiqi M.Z."/>
            <person name="Im W.T."/>
        </authorList>
    </citation>
    <scope>NUCLEOTIDE SEQUENCE [LARGE SCALE GENOMIC DNA]</scope>
    <source>
        <strain evidence="5 6">Gsoil 3017</strain>
    </source>
</reference>
<feature type="transmembrane region" description="Helical" evidence="3">
    <location>
        <begin position="7"/>
        <end position="31"/>
    </location>
</feature>
<proteinExistence type="inferred from homology"/>
<dbReference type="KEGG" id="mgin:FRZ54_19375"/>
<dbReference type="GO" id="GO:0009003">
    <property type="term" value="F:signal peptidase activity"/>
    <property type="evidence" value="ECO:0007669"/>
    <property type="project" value="UniProtKB-EC"/>
</dbReference>
<accession>A0A5B8V080</accession>
<dbReference type="EMBL" id="CP042436">
    <property type="protein sequence ID" value="QEC64639.1"/>
    <property type="molecule type" value="Genomic_DNA"/>
</dbReference>
<dbReference type="InterPro" id="IPR036286">
    <property type="entry name" value="LexA/Signal_pep-like_sf"/>
</dbReference>
<keyword evidence="3" id="KW-0812">Transmembrane</keyword>
<evidence type="ECO:0000256" key="3">
    <source>
        <dbReference type="RuleBase" id="RU362042"/>
    </source>
</evidence>
<evidence type="ECO:0000259" key="4">
    <source>
        <dbReference type="Pfam" id="PF10502"/>
    </source>
</evidence>
<feature type="domain" description="Peptidase S26" evidence="4">
    <location>
        <begin position="10"/>
        <end position="219"/>
    </location>
</feature>
<comment type="catalytic activity">
    <reaction evidence="3">
        <text>Cleavage of hydrophobic, N-terminal signal or leader sequences from secreted and periplasmic proteins.</text>
        <dbReference type="EC" id="3.4.21.89"/>
    </reaction>
</comment>
<dbReference type="PRINTS" id="PR00727">
    <property type="entry name" value="LEADERPTASE"/>
</dbReference>
<keyword evidence="3" id="KW-0472">Membrane</keyword>
<keyword evidence="6" id="KW-1185">Reference proteome</keyword>
<dbReference type="InterPro" id="IPR000223">
    <property type="entry name" value="Pept_S26A_signal_pept_1"/>
</dbReference>
<dbReference type="GO" id="GO:0004252">
    <property type="term" value="F:serine-type endopeptidase activity"/>
    <property type="evidence" value="ECO:0007669"/>
    <property type="project" value="InterPro"/>
</dbReference>
<dbReference type="EC" id="3.4.21.89" evidence="3"/>
<evidence type="ECO:0000313" key="5">
    <source>
        <dbReference type="EMBL" id="QEC64639.1"/>
    </source>
</evidence>
<comment type="subcellular location">
    <subcellularLocation>
        <location evidence="3">Membrane</location>
        <topology evidence="3">Single-pass type II membrane protein</topology>
    </subcellularLocation>
</comment>
<sequence>MKRGIIVLIIICAAILGMWITARVMHIIVFYRITSASNSPAITPGQMVTASSLKKPAINAFVCFKRRGMSYVSIFRCIAKPGDSVEIRYGDVYVNNRKLDEPYVWNEYRITKKQLESIKDDVSKYQYPVYDFDDSLRNITCSLADMKKYHFKLRRLTVPRFEADSGMLLSFTKSGYNQDNFGPVKVPQKSWFVLGDNRHNAYDSRYLGFVKENEIIATVMGK</sequence>
<keyword evidence="3" id="KW-0645">Protease</keyword>
<dbReference type="RefSeq" id="WP_147033473.1">
    <property type="nucleotide sequence ID" value="NZ_CP042436.1"/>
</dbReference>
<name>A0A5B8V080_9SPHI</name>
<comment type="similarity">
    <text evidence="1 3">Belongs to the peptidase S26 family.</text>
</comment>
<dbReference type="SUPFAM" id="SSF51306">
    <property type="entry name" value="LexA/Signal peptidase"/>
    <property type="match status" value="1"/>
</dbReference>
<dbReference type="OrthoDB" id="9802919at2"/>
<evidence type="ECO:0000256" key="1">
    <source>
        <dbReference type="ARBA" id="ARBA00009370"/>
    </source>
</evidence>
<dbReference type="PANTHER" id="PTHR43390:SF1">
    <property type="entry name" value="CHLOROPLAST PROCESSING PEPTIDASE"/>
    <property type="match status" value="1"/>
</dbReference>
<dbReference type="GO" id="GO:0006465">
    <property type="term" value="P:signal peptide processing"/>
    <property type="evidence" value="ECO:0007669"/>
    <property type="project" value="InterPro"/>
</dbReference>
<dbReference type="InterPro" id="IPR019533">
    <property type="entry name" value="Peptidase_S26"/>
</dbReference>
<dbReference type="NCBIfam" id="TIGR02227">
    <property type="entry name" value="sigpep_I_bact"/>
    <property type="match status" value="1"/>
</dbReference>
<dbReference type="GO" id="GO:0016020">
    <property type="term" value="C:membrane"/>
    <property type="evidence" value="ECO:0007669"/>
    <property type="project" value="UniProtKB-SubCell"/>
</dbReference>
<keyword evidence="3" id="KW-1133">Transmembrane helix</keyword>
<dbReference type="Gene3D" id="2.10.109.10">
    <property type="entry name" value="Umud Fragment, subunit A"/>
    <property type="match status" value="1"/>
</dbReference>
<dbReference type="Proteomes" id="UP000321479">
    <property type="component" value="Chromosome"/>
</dbReference>